<evidence type="ECO:0000256" key="8">
    <source>
        <dbReference type="RuleBase" id="RU003918"/>
    </source>
</evidence>
<dbReference type="GO" id="GO:0071555">
    <property type="term" value="P:cell wall organization"/>
    <property type="evidence" value="ECO:0007669"/>
    <property type="project" value="InterPro"/>
</dbReference>
<dbReference type="SUPFAM" id="SSF49584">
    <property type="entry name" value="Periplasmic chaperone C-domain"/>
    <property type="match status" value="1"/>
</dbReference>
<dbReference type="PROSITE" id="PS00635">
    <property type="entry name" value="PILI_CHAPERONE"/>
    <property type="match status" value="1"/>
</dbReference>
<comment type="similarity">
    <text evidence="2 8">Belongs to the periplasmic pilus chaperone family.</text>
</comment>
<evidence type="ECO:0000313" key="13">
    <source>
        <dbReference type="Proteomes" id="UP001248822"/>
    </source>
</evidence>
<gene>
    <name evidence="12" type="ORF">O7047_04490</name>
</gene>
<dbReference type="AlphaFoldDB" id="A0AAE4ITU2"/>
<evidence type="ECO:0000259" key="10">
    <source>
        <dbReference type="Pfam" id="PF00345"/>
    </source>
</evidence>
<dbReference type="InterPro" id="IPR050643">
    <property type="entry name" value="Periplasmic_pilus_chap"/>
</dbReference>
<comment type="subcellular location">
    <subcellularLocation>
        <location evidence="1 8">Periplasm</location>
    </subcellularLocation>
</comment>
<evidence type="ECO:0000256" key="6">
    <source>
        <dbReference type="ARBA" id="ARBA00023186"/>
    </source>
</evidence>
<evidence type="ECO:0000256" key="1">
    <source>
        <dbReference type="ARBA" id="ARBA00004418"/>
    </source>
</evidence>
<dbReference type="PANTHER" id="PTHR30251">
    <property type="entry name" value="PILUS ASSEMBLY CHAPERONE"/>
    <property type="match status" value="1"/>
</dbReference>
<feature type="chain" id="PRO_5042036354" evidence="9">
    <location>
        <begin position="26"/>
        <end position="247"/>
    </location>
</feature>
<protein>
    <submittedName>
        <fullName evidence="12">Molecular chaperone</fullName>
    </submittedName>
</protein>
<keyword evidence="3" id="KW-1029">Fimbrium biogenesis</keyword>
<evidence type="ECO:0000256" key="3">
    <source>
        <dbReference type="ARBA" id="ARBA00022558"/>
    </source>
</evidence>
<dbReference type="InterPro" id="IPR036316">
    <property type="entry name" value="Pili_assmbl_chap_C_dom_sf"/>
</dbReference>
<dbReference type="Pfam" id="PF00345">
    <property type="entry name" value="PapD_N"/>
    <property type="match status" value="1"/>
</dbReference>
<dbReference type="Proteomes" id="UP001248822">
    <property type="component" value="Unassembled WGS sequence"/>
</dbReference>
<dbReference type="EMBL" id="JAQGEC010000003">
    <property type="protein sequence ID" value="MDR9889495.1"/>
    <property type="molecule type" value="Genomic_DNA"/>
</dbReference>
<evidence type="ECO:0000256" key="9">
    <source>
        <dbReference type="SAM" id="SignalP"/>
    </source>
</evidence>
<dbReference type="InterPro" id="IPR016147">
    <property type="entry name" value="Pili_assmbl_chaperone_N"/>
</dbReference>
<feature type="domain" description="Pili assembly chaperone C-terminal" evidence="11">
    <location>
        <begin position="169"/>
        <end position="225"/>
    </location>
</feature>
<evidence type="ECO:0000256" key="2">
    <source>
        <dbReference type="ARBA" id="ARBA00007399"/>
    </source>
</evidence>
<keyword evidence="7" id="KW-0393">Immunoglobulin domain</keyword>
<dbReference type="InterPro" id="IPR018046">
    <property type="entry name" value="Pili_assmbl_chaperone_CS"/>
</dbReference>
<organism evidence="12 13">
    <name type="scientific">Pseudenterobacter timonensis</name>
    <dbReference type="NCBI Taxonomy" id="1755099"/>
    <lineage>
        <taxon>Bacteria</taxon>
        <taxon>Pseudomonadati</taxon>
        <taxon>Pseudomonadota</taxon>
        <taxon>Gammaproteobacteria</taxon>
        <taxon>Enterobacterales</taxon>
        <taxon>Enterobacteriaceae</taxon>
        <taxon>Pseudenterobacter</taxon>
    </lineage>
</organism>
<keyword evidence="4 9" id="KW-0732">Signal</keyword>
<dbReference type="Pfam" id="PF02753">
    <property type="entry name" value="PapD_C"/>
    <property type="match status" value="1"/>
</dbReference>
<evidence type="ECO:0000256" key="5">
    <source>
        <dbReference type="ARBA" id="ARBA00022764"/>
    </source>
</evidence>
<comment type="caution">
    <text evidence="12">The sequence shown here is derived from an EMBL/GenBank/DDBJ whole genome shotgun (WGS) entry which is preliminary data.</text>
</comment>
<dbReference type="InterPro" id="IPR001829">
    <property type="entry name" value="Pili_assmbl_chaperone_bac"/>
</dbReference>
<sequence length="247" mass="27590">MNKMNLSFVTKGLLCLMSLSGLAHATVSPDRTRIIFNASAKSVSVRLTNQSKTDPYLAQSWIEDIHGKKTREFISPVPPLLRIEPDEQAQVRLMAQQRLNQLPADRETLFYYNVREIPPKAEQQNVMQIAMQSRLKLFWRPKAIELKEGQYLPLDKVTLSRSASNLVFKNGSPYYITVGYIGLNGKTLLPGAESVMIAPFAEASQKLANLPAEFHIGYIGDYGGLEMFKVSCNAVQPTCQSKPVNKG</sequence>
<dbReference type="PANTHER" id="PTHR30251:SF5">
    <property type="entry name" value="FIMBRIAL CHAPARONE PROTEIN"/>
    <property type="match status" value="1"/>
</dbReference>
<dbReference type="InterPro" id="IPR008962">
    <property type="entry name" value="PapD-like_sf"/>
</dbReference>
<proteinExistence type="inferred from homology"/>
<keyword evidence="6 8" id="KW-0143">Chaperone</keyword>
<evidence type="ECO:0000313" key="12">
    <source>
        <dbReference type="EMBL" id="MDR9889495.1"/>
    </source>
</evidence>
<name>A0AAE4ITU2_9ENTR</name>
<evidence type="ECO:0000256" key="4">
    <source>
        <dbReference type="ARBA" id="ARBA00022729"/>
    </source>
</evidence>
<dbReference type="GO" id="GO:0030288">
    <property type="term" value="C:outer membrane-bounded periplasmic space"/>
    <property type="evidence" value="ECO:0007669"/>
    <property type="project" value="InterPro"/>
</dbReference>
<dbReference type="Gene3D" id="2.60.40.10">
    <property type="entry name" value="Immunoglobulins"/>
    <property type="match status" value="2"/>
</dbReference>
<dbReference type="FunFam" id="2.60.40.10:FF:000458">
    <property type="entry name" value="Molecular chaperone FimC"/>
    <property type="match status" value="1"/>
</dbReference>
<dbReference type="PRINTS" id="PR00969">
    <property type="entry name" value="CHAPERONPILI"/>
</dbReference>
<evidence type="ECO:0000256" key="7">
    <source>
        <dbReference type="ARBA" id="ARBA00023319"/>
    </source>
</evidence>
<dbReference type="SUPFAM" id="SSF49354">
    <property type="entry name" value="PapD-like"/>
    <property type="match status" value="1"/>
</dbReference>
<feature type="signal peptide" evidence="9">
    <location>
        <begin position="1"/>
        <end position="25"/>
    </location>
</feature>
<accession>A0AAE4ITU2</accession>
<keyword evidence="5" id="KW-0574">Periplasm</keyword>
<dbReference type="InterPro" id="IPR016148">
    <property type="entry name" value="Pili_assmbl_chaperone_C"/>
</dbReference>
<feature type="domain" description="Pili assembly chaperone N-terminal" evidence="10">
    <location>
        <begin position="27"/>
        <end position="144"/>
    </location>
</feature>
<evidence type="ECO:0000259" key="11">
    <source>
        <dbReference type="Pfam" id="PF02753"/>
    </source>
</evidence>
<dbReference type="InterPro" id="IPR013783">
    <property type="entry name" value="Ig-like_fold"/>
</dbReference>
<reference evidence="12" key="1">
    <citation type="submission" date="2022-12" db="EMBL/GenBank/DDBJ databases">
        <title>NDM-1 containing novel ST 2018 Pseudenterobacter timonensis.</title>
        <authorList>
            <person name="Halder G."/>
            <person name="Mandal S."/>
            <person name="Dutta S."/>
        </authorList>
    </citation>
    <scope>NUCLEOTIDE SEQUENCE</scope>
    <source>
        <strain evidence="12">CNCI147</strain>
    </source>
</reference>